<organism evidence="3 4">
    <name type="scientific">Plectosphaerella plurivora</name>
    <dbReference type="NCBI Taxonomy" id="936078"/>
    <lineage>
        <taxon>Eukaryota</taxon>
        <taxon>Fungi</taxon>
        <taxon>Dikarya</taxon>
        <taxon>Ascomycota</taxon>
        <taxon>Pezizomycotina</taxon>
        <taxon>Sordariomycetes</taxon>
        <taxon>Hypocreomycetidae</taxon>
        <taxon>Glomerellales</taxon>
        <taxon>Plectosphaerellaceae</taxon>
        <taxon>Plectosphaerella</taxon>
    </lineage>
</organism>
<dbReference type="InterPro" id="IPR053105">
    <property type="entry name" value="Class_V-like_SAM-MTase"/>
</dbReference>
<dbReference type="EMBL" id="JAGSXJ010000023">
    <property type="protein sequence ID" value="KAH6677020.1"/>
    <property type="molecule type" value="Genomic_DNA"/>
</dbReference>
<feature type="region of interest" description="Disordered" evidence="1">
    <location>
        <begin position="652"/>
        <end position="687"/>
    </location>
</feature>
<dbReference type="OrthoDB" id="308383at2759"/>
<dbReference type="InterPro" id="IPR001214">
    <property type="entry name" value="SET_dom"/>
</dbReference>
<gene>
    <name evidence="3" type="ORF">F5X68DRAFT_37972</name>
</gene>
<evidence type="ECO:0000259" key="2">
    <source>
        <dbReference type="PROSITE" id="PS50280"/>
    </source>
</evidence>
<dbReference type="Proteomes" id="UP000770015">
    <property type="component" value="Unassembled WGS sequence"/>
</dbReference>
<reference evidence="3" key="1">
    <citation type="journal article" date="2021" name="Nat. Commun.">
        <title>Genetic determinants of endophytism in the Arabidopsis root mycobiome.</title>
        <authorList>
            <person name="Mesny F."/>
            <person name="Miyauchi S."/>
            <person name="Thiergart T."/>
            <person name="Pickel B."/>
            <person name="Atanasova L."/>
            <person name="Karlsson M."/>
            <person name="Huettel B."/>
            <person name="Barry K.W."/>
            <person name="Haridas S."/>
            <person name="Chen C."/>
            <person name="Bauer D."/>
            <person name="Andreopoulos W."/>
            <person name="Pangilinan J."/>
            <person name="LaButti K."/>
            <person name="Riley R."/>
            <person name="Lipzen A."/>
            <person name="Clum A."/>
            <person name="Drula E."/>
            <person name="Henrissat B."/>
            <person name="Kohler A."/>
            <person name="Grigoriev I.V."/>
            <person name="Martin F.M."/>
            <person name="Hacquard S."/>
        </authorList>
    </citation>
    <scope>NUCLEOTIDE SEQUENCE</scope>
    <source>
        <strain evidence="3">MPI-SDFR-AT-0117</strain>
    </source>
</reference>
<dbReference type="PROSITE" id="PS50280">
    <property type="entry name" value="SET"/>
    <property type="match status" value="1"/>
</dbReference>
<protein>
    <submittedName>
        <fullName evidence="3">SET domain-containing protein</fullName>
    </submittedName>
</protein>
<accession>A0A9P9A8K0</accession>
<feature type="domain" description="SET" evidence="2">
    <location>
        <begin position="692"/>
        <end position="798"/>
    </location>
</feature>
<dbReference type="PANTHER" id="PTHR47250">
    <property type="entry name" value="HISTONE-LYSINE N-METHYLTRANSFERASE SET-6"/>
    <property type="match status" value="1"/>
</dbReference>
<evidence type="ECO:0000313" key="3">
    <source>
        <dbReference type="EMBL" id="KAH6677020.1"/>
    </source>
</evidence>
<dbReference type="InterPro" id="IPR046341">
    <property type="entry name" value="SET_dom_sf"/>
</dbReference>
<dbReference type="Pfam" id="PF00856">
    <property type="entry name" value="SET"/>
    <property type="match status" value="1"/>
</dbReference>
<feature type="compositionally biased region" description="Low complexity" evidence="1">
    <location>
        <begin position="371"/>
        <end position="382"/>
    </location>
</feature>
<feature type="region of interest" description="Disordered" evidence="1">
    <location>
        <begin position="165"/>
        <end position="261"/>
    </location>
</feature>
<comment type="caution">
    <text evidence="3">The sequence shown here is derived from an EMBL/GenBank/DDBJ whole genome shotgun (WGS) entry which is preliminary data.</text>
</comment>
<name>A0A9P9A8K0_9PEZI</name>
<dbReference type="AlphaFoldDB" id="A0A9P9A8K0"/>
<sequence>MTWTYHPWEHHRAFRYDSTVTQPPLQPPLPDIMASPEQADSLRENLRQVILEQLTDALLDWPAMASLSNPVLRVEAFIQDGNANVPGNNAMQSPLVTKMVDLSGYMTPSAVHPSPTTAFPPGPSGLMSNHIVPSQAHLVQHGDPTIQQTPMDITPLHAPMYTTMAQPPHHQQQHQQHHQQLQQHPHHQQTSPPSSVSSHMTTPSHLTMSSSSMALSRRPSYQLSSDDDAHSIGIAPRPSTLRPVRAGGPSGASIQEGPDSQRQMQIAGHFPKRAKIHNDPVTFMPQPSSLDKFIISVWDQIHGGINLEPQVLLEQWQLAAAAATATINGATTMQGQQSQQQQAQQHGQLNQYQQLEFGGIMSPPLSEPHDPSSSTSLTTGLGLALAPNTGNTHMDLHTFNRSNLFCRKVTQASRACRSIEVIVQARWIEHFDAHVELLAVTSPSMSPTKRRKAALLEACGDFGWSEKELRNKMAIWRGYKEIKDAGGWAALVFAGMGLYRFCKYRVGFTPEAMARLRSLRPRIEVAADTLHPTWRQLLVIVGESPQRRFCGHPHDWVVRQDGSDPVPLRSTYLEHDPFFSFEHLEGGSVVDADAWGPDDDPRWVPPPNAAACVTGAHVCHSCGQEQSEDPKANSCYCFPTLFGGGSGNTITSSSTTAGPGPASASASASGSGAGPSSSGTSPGIGARMRNSVPVQVFRTTDGRNNGLIALCPFERGAAIGEFVGLVTKDLHDLDVMDSSTGVRGYQIWQGRQGNFTRFVNHSCRPNAQFQHFVWLSTQRIVLVSKGIEAGAEITVDYSGSYWRGLDKKCLCGESCCRYKRQQ</sequence>
<dbReference type="Gene3D" id="2.170.270.10">
    <property type="entry name" value="SET domain"/>
    <property type="match status" value="1"/>
</dbReference>
<proteinExistence type="predicted"/>
<keyword evidence="4" id="KW-1185">Reference proteome</keyword>
<dbReference type="SUPFAM" id="SSF82199">
    <property type="entry name" value="SET domain"/>
    <property type="match status" value="1"/>
</dbReference>
<evidence type="ECO:0000256" key="1">
    <source>
        <dbReference type="SAM" id="MobiDB-lite"/>
    </source>
</evidence>
<feature type="region of interest" description="Disordered" evidence="1">
    <location>
        <begin position="360"/>
        <end position="382"/>
    </location>
</feature>
<feature type="compositionally biased region" description="Low complexity" evidence="1">
    <location>
        <begin position="178"/>
        <end position="220"/>
    </location>
</feature>
<dbReference type="SMART" id="SM00317">
    <property type="entry name" value="SET"/>
    <property type="match status" value="1"/>
</dbReference>
<feature type="compositionally biased region" description="Low complexity" evidence="1">
    <location>
        <begin position="652"/>
        <end position="683"/>
    </location>
</feature>
<evidence type="ECO:0000313" key="4">
    <source>
        <dbReference type="Proteomes" id="UP000770015"/>
    </source>
</evidence>
<dbReference type="PANTHER" id="PTHR47250:SF3">
    <property type="entry name" value="HISTONE-LYSINE N-METHYLTRANSFERASE SET-6"/>
    <property type="match status" value="1"/>
</dbReference>